<dbReference type="EMBL" id="WTPW01001709">
    <property type="protein sequence ID" value="KAF0419865.1"/>
    <property type="molecule type" value="Genomic_DNA"/>
</dbReference>
<evidence type="ECO:0000313" key="2">
    <source>
        <dbReference type="Proteomes" id="UP000439903"/>
    </source>
</evidence>
<dbReference type="AlphaFoldDB" id="A0A8H3X667"/>
<protein>
    <submittedName>
        <fullName evidence="1">Uncharacterized protein</fullName>
    </submittedName>
</protein>
<comment type="caution">
    <text evidence="1">The sequence shown here is derived from an EMBL/GenBank/DDBJ whole genome shotgun (WGS) entry which is preliminary data.</text>
</comment>
<gene>
    <name evidence="1" type="ORF">F8M41_007136</name>
</gene>
<keyword evidence="2" id="KW-1185">Reference proteome</keyword>
<proteinExistence type="predicted"/>
<sequence length="88" mass="10444">MSFKVKKQYQVIAKLTMVTRRFQWENGVDDNIGSRKVANSLFLLLITGYSKVENSEKVVRFRHCQFKIENVHSRHSCIIKNLLLREFK</sequence>
<organism evidence="1 2">
    <name type="scientific">Gigaspora margarita</name>
    <dbReference type="NCBI Taxonomy" id="4874"/>
    <lineage>
        <taxon>Eukaryota</taxon>
        <taxon>Fungi</taxon>
        <taxon>Fungi incertae sedis</taxon>
        <taxon>Mucoromycota</taxon>
        <taxon>Glomeromycotina</taxon>
        <taxon>Glomeromycetes</taxon>
        <taxon>Diversisporales</taxon>
        <taxon>Gigasporaceae</taxon>
        <taxon>Gigaspora</taxon>
    </lineage>
</organism>
<name>A0A8H3X667_GIGMA</name>
<accession>A0A8H3X667</accession>
<reference evidence="1 2" key="1">
    <citation type="journal article" date="2019" name="Environ. Microbiol.">
        <title>At the nexus of three kingdoms: the genome of the mycorrhizal fungus Gigaspora margarita provides insights into plant, endobacterial and fungal interactions.</title>
        <authorList>
            <person name="Venice F."/>
            <person name="Ghignone S."/>
            <person name="Salvioli di Fossalunga A."/>
            <person name="Amselem J."/>
            <person name="Novero M."/>
            <person name="Xianan X."/>
            <person name="Sedzielewska Toro K."/>
            <person name="Morin E."/>
            <person name="Lipzen A."/>
            <person name="Grigoriev I.V."/>
            <person name="Henrissat B."/>
            <person name="Martin F.M."/>
            <person name="Bonfante P."/>
        </authorList>
    </citation>
    <scope>NUCLEOTIDE SEQUENCE [LARGE SCALE GENOMIC DNA]</scope>
    <source>
        <strain evidence="1 2">BEG34</strain>
    </source>
</reference>
<evidence type="ECO:0000313" key="1">
    <source>
        <dbReference type="EMBL" id="KAF0419865.1"/>
    </source>
</evidence>
<dbReference type="Proteomes" id="UP000439903">
    <property type="component" value="Unassembled WGS sequence"/>
</dbReference>